<dbReference type="GO" id="GO:0005886">
    <property type="term" value="C:plasma membrane"/>
    <property type="evidence" value="ECO:0007669"/>
    <property type="project" value="UniProtKB-SubCell"/>
</dbReference>
<keyword evidence="6 10" id="KW-0653">Protein transport</keyword>
<gene>
    <name evidence="12" type="primary">secG</name>
    <name evidence="12" type="ORF">IAB12_01080</name>
</gene>
<evidence type="ECO:0000256" key="1">
    <source>
        <dbReference type="ARBA" id="ARBA00004651"/>
    </source>
</evidence>
<reference evidence="12" key="2">
    <citation type="submission" date="2021-04" db="EMBL/GenBank/DDBJ databases">
        <authorList>
            <person name="Gilroy R."/>
        </authorList>
    </citation>
    <scope>NUCLEOTIDE SEQUENCE</scope>
    <source>
        <strain evidence="12">Gambia11-129</strain>
    </source>
</reference>
<dbReference type="GO" id="GO:0015450">
    <property type="term" value="F:protein-transporting ATPase activity"/>
    <property type="evidence" value="ECO:0007669"/>
    <property type="project" value="UniProtKB-UniRule"/>
</dbReference>
<evidence type="ECO:0000256" key="11">
    <source>
        <dbReference type="SAM" id="MobiDB-lite"/>
    </source>
</evidence>
<dbReference type="Pfam" id="PF03840">
    <property type="entry name" value="SecG"/>
    <property type="match status" value="1"/>
</dbReference>
<keyword evidence="3 10" id="KW-0813">Transport</keyword>
<evidence type="ECO:0000313" key="13">
    <source>
        <dbReference type="Proteomes" id="UP000823936"/>
    </source>
</evidence>
<comment type="subcellular location">
    <subcellularLocation>
        <location evidence="1 10">Cell membrane</location>
        <topology evidence="1 10">Multi-pass membrane protein</topology>
    </subcellularLocation>
</comment>
<organism evidence="12 13">
    <name type="scientific">Candidatus Ornithospirochaeta avicola</name>
    <dbReference type="NCBI Taxonomy" id="2840896"/>
    <lineage>
        <taxon>Bacteria</taxon>
        <taxon>Pseudomonadati</taxon>
        <taxon>Spirochaetota</taxon>
        <taxon>Spirochaetia</taxon>
        <taxon>Spirochaetales</taxon>
        <taxon>Spirochaetaceae</taxon>
        <taxon>Spirochaetaceae incertae sedis</taxon>
        <taxon>Candidatus Ornithospirochaeta</taxon>
    </lineage>
</organism>
<reference evidence="12" key="1">
    <citation type="journal article" date="2021" name="PeerJ">
        <title>Extensive microbial diversity within the chicken gut microbiome revealed by metagenomics and culture.</title>
        <authorList>
            <person name="Gilroy R."/>
            <person name="Ravi A."/>
            <person name="Getino M."/>
            <person name="Pursley I."/>
            <person name="Horton D.L."/>
            <person name="Alikhan N.F."/>
            <person name="Baker D."/>
            <person name="Gharbi K."/>
            <person name="Hall N."/>
            <person name="Watson M."/>
            <person name="Adriaenssens E.M."/>
            <person name="Foster-Nyarko E."/>
            <person name="Jarju S."/>
            <person name="Secka A."/>
            <person name="Antonio M."/>
            <person name="Oren A."/>
            <person name="Chaudhuri R.R."/>
            <person name="La Ragione R."/>
            <person name="Hildebrand F."/>
            <person name="Pallen M.J."/>
        </authorList>
    </citation>
    <scope>NUCLEOTIDE SEQUENCE</scope>
    <source>
        <strain evidence="12">Gambia11-129</strain>
    </source>
</reference>
<keyword evidence="9 10" id="KW-0472">Membrane</keyword>
<proteinExistence type="inferred from homology"/>
<comment type="function">
    <text evidence="10">Involved in protein export. Participates in an early event of protein translocation.</text>
</comment>
<comment type="caution">
    <text evidence="12">The sequence shown here is derived from an EMBL/GenBank/DDBJ whole genome shotgun (WGS) entry which is preliminary data.</text>
</comment>
<dbReference type="InterPro" id="IPR004692">
    <property type="entry name" value="SecG"/>
</dbReference>
<protein>
    <recommendedName>
        <fullName evidence="10">Protein-export membrane protein SecG</fullName>
    </recommendedName>
</protein>
<dbReference type="NCBIfam" id="TIGR00810">
    <property type="entry name" value="secG"/>
    <property type="match status" value="1"/>
</dbReference>
<dbReference type="EMBL" id="DXHU01000005">
    <property type="protein sequence ID" value="HIV98358.1"/>
    <property type="molecule type" value="Genomic_DNA"/>
</dbReference>
<keyword evidence="5 10" id="KW-0812">Transmembrane</keyword>
<evidence type="ECO:0000256" key="8">
    <source>
        <dbReference type="ARBA" id="ARBA00023010"/>
    </source>
</evidence>
<keyword evidence="4 10" id="KW-1003">Cell membrane</keyword>
<dbReference type="GO" id="GO:0043952">
    <property type="term" value="P:protein transport by the Sec complex"/>
    <property type="evidence" value="ECO:0007669"/>
    <property type="project" value="TreeGrafter"/>
</dbReference>
<dbReference type="Proteomes" id="UP000823936">
    <property type="component" value="Unassembled WGS sequence"/>
</dbReference>
<evidence type="ECO:0000256" key="10">
    <source>
        <dbReference type="RuleBase" id="RU365087"/>
    </source>
</evidence>
<comment type="similarity">
    <text evidence="2 10">Belongs to the SecG family.</text>
</comment>
<sequence>MTVLGIILLVLFVLVALLLVFLVAIQSEQSTGLGGVFGGDSSTAFGGRSNAFLTKATTILAILFLVLALLVALTHRTGSEDLTAAVEQTQRAEAGTTWLTNDSQSEVPASDSAN</sequence>
<evidence type="ECO:0000256" key="6">
    <source>
        <dbReference type="ARBA" id="ARBA00022927"/>
    </source>
</evidence>
<dbReference type="PRINTS" id="PR01651">
    <property type="entry name" value="SECGEXPORT"/>
</dbReference>
<dbReference type="GO" id="GO:0009306">
    <property type="term" value="P:protein secretion"/>
    <property type="evidence" value="ECO:0007669"/>
    <property type="project" value="UniProtKB-UniRule"/>
</dbReference>
<keyword evidence="7 10" id="KW-1133">Transmembrane helix</keyword>
<evidence type="ECO:0000256" key="9">
    <source>
        <dbReference type="ARBA" id="ARBA00023136"/>
    </source>
</evidence>
<dbReference type="AlphaFoldDB" id="A0A9D1PRR4"/>
<accession>A0A9D1PRR4</accession>
<feature type="region of interest" description="Disordered" evidence="11">
    <location>
        <begin position="93"/>
        <end position="114"/>
    </location>
</feature>
<dbReference type="PANTHER" id="PTHR34182">
    <property type="entry name" value="PROTEIN-EXPORT MEMBRANE PROTEIN SECG"/>
    <property type="match status" value="1"/>
</dbReference>
<comment type="caution">
    <text evidence="10">Lacks conserved residue(s) required for the propagation of feature annotation.</text>
</comment>
<evidence type="ECO:0000256" key="3">
    <source>
        <dbReference type="ARBA" id="ARBA00022448"/>
    </source>
</evidence>
<evidence type="ECO:0000256" key="7">
    <source>
        <dbReference type="ARBA" id="ARBA00022989"/>
    </source>
</evidence>
<feature type="transmembrane region" description="Helical" evidence="10">
    <location>
        <begin position="51"/>
        <end position="73"/>
    </location>
</feature>
<evidence type="ECO:0000256" key="5">
    <source>
        <dbReference type="ARBA" id="ARBA00022692"/>
    </source>
</evidence>
<keyword evidence="8 10" id="KW-0811">Translocation</keyword>
<evidence type="ECO:0000256" key="2">
    <source>
        <dbReference type="ARBA" id="ARBA00008445"/>
    </source>
</evidence>
<evidence type="ECO:0000313" key="12">
    <source>
        <dbReference type="EMBL" id="HIV98358.1"/>
    </source>
</evidence>
<dbReference type="GO" id="GO:0065002">
    <property type="term" value="P:intracellular protein transmembrane transport"/>
    <property type="evidence" value="ECO:0007669"/>
    <property type="project" value="TreeGrafter"/>
</dbReference>
<name>A0A9D1PRR4_9SPIO</name>
<dbReference type="PANTHER" id="PTHR34182:SF1">
    <property type="entry name" value="PROTEIN-EXPORT MEMBRANE PROTEIN SECG"/>
    <property type="match status" value="1"/>
</dbReference>
<evidence type="ECO:0000256" key="4">
    <source>
        <dbReference type="ARBA" id="ARBA00022475"/>
    </source>
</evidence>